<dbReference type="InterPro" id="IPR025857">
    <property type="entry name" value="MacB_PCD"/>
</dbReference>
<feature type="domain" description="MacB-like periplasmic core" evidence="8">
    <location>
        <begin position="465"/>
        <end position="628"/>
    </location>
</feature>
<dbReference type="GO" id="GO:0005886">
    <property type="term" value="C:plasma membrane"/>
    <property type="evidence" value="ECO:0007669"/>
    <property type="project" value="UniProtKB-SubCell"/>
</dbReference>
<feature type="transmembrane region" description="Helical" evidence="6">
    <location>
        <begin position="349"/>
        <end position="376"/>
    </location>
</feature>
<evidence type="ECO:0000313" key="9">
    <source>
        <dbReference type="EMBL" id="PHN01951.1"/>
    </source>
</evidence>
<comment type="caution">
    <text evidence="9">The sequence shown here is derived from an EMBL/GenBank/DDBJ whole genome shotgun (WGS) entry which is preliminary data.</text>
</comment>
<evidence type="ECO:0000256" key="4">
    <source>
        <dbReference type="ARBA" id="ARBA00022989"/>
    </source>
</evidence>
<sequence>MRRKCAASWHQISNHLNRPTMLRNYLRVALRNLRKDRLYAGINLFGLSIGIGIAILLLLYVQDEWSFDRFHTKADQIHRAWVKEQVGNELYFNTVTPFILGDKLETDFPEVEAVARYLTLSDLVKNGTLSDEETMHLMSPNFFEVFDFKWIRGNARTFGNDLREVVLTPAIARKYFGTADVVGQKLSLRVGGSWQEFQVGGIIEEAPGNSGIRYDMIIPFENVKSIINERSMQSWTSVFPETYVLFREDVVRSDFEQKLAPYIDQQVARIYEAGDYQVGFQPLTDIHLNNEYPVGYVPVSDGRYPYILSGIALLILVLAGINFVTLALGRSVNRAREVGVRKVSGARRWQLMLQFWSEALLIAGISTVAGVILAEILLPLFNGLADKALDIHYSPLLLLGLVGLTFGIGILAGVYPALVISNYRPMRAIRGTISKLGKDKHVVLRGLVGFQFILSVVLIICTLAMQSQMRYIQNKNLGFDQEQTLVLPYSEAPSNERGLSMVYEDGKRLGELLRNELADESLIRGVSVSSHAFGTTGWTQVGYQEESSQQVKFFQLLNVDEQFLDLSGIDLATGRAFSRDITTDAENAVIINRAMAENLGLSDPVGQAMPKPFEQFQIIGMTDDFNYGTLHSPVEPLVITMNQIGILRLAGDVSYNDTPTAKMNVRINGSEVTAAISTVQEAWQKVAPDQPFDFYFVDEAVGRQYTSERRLSRIISTGSVLAILIACLGLFGIATLTVGQRRKEIGIRKVLGASMLSIFVLLNKRLTIMVAVASLLAAPIAYWLMVQWLNDFEFRVGLSPAWFVLAALISVGIAWLAVSFQSLRAARVNPVDSLKID</sequence>
<feature type="transmembrane region" description="Helical" evidence="6">
    <location>
        <begin position="396"/>
        <end position="421"/>
    </location>
</feature>
<gene>
    <name evidence="9" type="ORF">CRP01_34735</name>
</gene>
<evidence type="ECO:0000256" key="6">
    <source>
        <dbReference type="SAM" id="Phobius"/>
    </source>
</evidence>
<feature type="transmembrane region" description="Helical" evidence="6">
    <location>
        <begin position="766"/>
        <end position="785"/>
    </location>
</feature>
<dbReference type="Proteomes" id="UP000223913">
    <property type="component" value="Unassembled WGS sequence"/>
</dbReference>
<keyword evidence="5 6" id="KW-0472">Membrane</keyword>
<evidence type="ECO:0000256" key="5">
    <source>
        <dbReference type="ARBA" id="ARBA00023136"/>
    </source>
</evidence>
<reference evidence="9 10" key="1">
    <citation type="submission" date="2017-10" db="EMBL/GenBank/DDBJ databases">
        <title>The draft genome sequence of Lewinella nigricans NBRC 102662.</title>
        <authorList>
            <person name="Wang K."/>
        </authorList>
    </citation>
    <scope>NUCLEOTIDE SEQUENCE [LARGE SCALE GENOMIC DNA]</scope>
    <source>
        <strain evidence="9 10">NBRC 102662</strain>
    </source>
</reference>
<dbReference type="OrthoDB" id="8740261at2"/>
<feature type="transmembrane region" description="Helical" evidence="6">
    <location>
        <begin position="38"/>
        <end position="61"/>
    </location>
</feature>
<feature type="transmembrane region" description="Helical" evidence="6">
    <location>
        <begin position="714"/>
        <end position="739"/>
    </location>
</feature>
<keyword evidence="10" id="KW-1185">Reference proteome</keyword>
<dbReference type="AlphaFoldDB" id="A0A2D0N0A0"/>
<keyword evidence="2" id="KW-1003">Cell membrane</keyword>
<dbReference type="InterPro" id="IPR050250">
    <property type="entry name" value="Macrolide_Exporter_MacB"/>
</dbReference>
<dbReference type="InterPro" id="IPR003838">
    <property type="entry name" value="ABC3_permease_C"/>
</dbReference>
<dbReference type="PANTHER" id="PTHR30572">
    <property type="entry name" value="MEMBRANE COMPONENT OF TRANSPORTER-RELATED"/>
    <property type="match status" value="1"/>
</dbReference>
<evidence type="ECO:0000256" key="3">
    <source>
        <dbReference type="ARBA" id="ARBA00022692"/>
    </source>
</evidence>
<dbReference type="EMBL" id="PDUD01000047">
    <property type="protein sequence ID" value="PHN01951.1"/>
    <property type="molecule type" value="Genomic_DNA"/>
</dbReference>
<organism evidence="9 10">
    <name type="scientific">Flavilitoribacter nigricans (strain ATCC 23147 / DSM 23189 / NBRC 102662 / NCIMB 1420 / SS-2)</name>
    <name type="common">Lewinella nigricans</name>
    <dbReference type="NCBI Taxonomy" id="1122177"/>
    <lineage>
        <taxon>Bacteria</taxon>
        <taxon>Pseudomonadati</taxon>
        <taxon>Bacteroidota</taxon>
        <taxon>Saprospiria</taxon>
        <taxon>Saprospirales</taxon>
        <taxon>Lewinellaceae</taxon>
        <taxon>Flavilitoribacter</taxon>
    </lineage>
</organism>
<proteinExistence type="predicted"/>
<name>A0A2D0N0A0_FLAN2</name>
<keyword evidence="4 6" id="KW-1133">Transmembrane helix</keyword>
<protein>
    <recommendedName>
        <fullName evidence="11">ABC transporter permease</fullName>
    </recommendedName>
</protein>
<feature type="transmembrane region" description="Helical" evidence="6">
    <location>
        <begin position="442"/>
        <end position="465"/>
    </location>
</feature>
<evidence type="ECO:0008006" key="11">
    <source>
        <dbReference type="Google" id="ProtNLM"/>
    </source>
</evidence>
<comment type="subcellular location">
    <subcellularLocation>
        <location evidence="1">Cell membrane</location>
        <topology evidence="1">Multi-pass membrane protein</topology>
    </subcellularLocation>
</comment>
<evidence type="ECO:0000259" key="7">
    <source>
        <dbReference type="Pfam" id="PF02687"/>
    </source>
</evidence>
<accession>A0A2D0N0A0</accession>
<keyword evidence="3 6" id="KW-0812">Transmembrane</keyword>
<feature type="transmembrane region" description="Helical" evidence="6">
    <location>
        <begin position="797"/>
        <end position="818"/>
    </location>
</feature>
<evidence type="ECO:0000256" key="1">
    <source>
        <dbReference type="ARBA" id="ARBA00004651"/>
    </source>
</evidence>
<feature type="domain" description="ABC3 transporter permease C-terminal" evidence="7">
    <location>
        <begin position="311"/>
        <end position="423"/>
    </location>
</feature>
<evidence type="ECO:0000313" key="10">
    <source>
        <dbReference type="Proteomes" id="UP000223913"/>
    </source>
</evidence>
<dbReference type="GO" id="GO:0022857">
    <property type="term" value="F:transmembrane transporter activity"/>
    <property type="evidence" value="ECO:0007669"/>
    <property type="project" value="TreeGrafter"/>
</dbReference>
<evidence type="ECO:0000256" key="2">
    <source>
        <dbReference type="ARBA" id="ARBA00022475"/>
    </source>
</evidence>
<dbReference type="Pfam" id="PF02687">
    <property type="entry name" value="FtsX"/>
    <property type="match status" value="2"/>
</dbReference>
<feature type="domain" description="MacB-like periplasmic core" evidence="8">
    <location>
        <begin position="41"/>
        <end position="259"/>
    </location>
</feature>
<dbReference type="Pfam" id="PF12704">
    <property type="entry name" value="MacB_PCD"/>
    <property type="match status" value="2"/>
</dbReference>
<feature type="domain" description="ABC3 transporter permease C-terminal" evidence="7">
    <location>
        <begin position="719"/>
        <end position="830"/>
    </location>
</feature>
<evidence type="ECO:0000259" key="8">
    <source>
        <dbReference type="Pfam" id="PF12704"/>
    </source>
</evidence>
<dbReference type="PANTHER" id="PTHR30572:SF18">
    <property type="entry name" value="ABC-TYPE MACROLIDE FAMILY EXPORT SYSTEM PERMEASE COMPONENT 2"/>
    <property type="match status" value="1"/>
</dbReference>
<feature type="transmembrane region" description="Helical" evidence="6">
    <location>
        <begin position="306"/>
        <end position="328"/>
    </location>
</feature>